<sequence>METYDLSHPIRSGMPVYPGNPPVEIARTASIEPDGYRTAQIRLDSHTGTHVDAPAHMRADGPTLDEFPPEAFRFSAAVVDCRPLSPRSQIMPQRVANTLSEINIDTIDMVILQTGWDTHWGTDQYFDHPFLAPETAAWLAERNLHLGIDALNIDPTPTENASENEQTGYPVHHTLFAADRLVVENLRGLAQLPAQCTLHAYPLAIEDADGSPVRAIATTDSV</sequence>
<dbReference type="PANTHER" id="PTHR31118:SF32">
    <property type="entry name" value="KYNURENINE FORMAMIDASE"/>
    <property type="match status" value="1"/>
</dbReference>
<dbReference type="GO" id="GO:0004061">
    <property type="term" value="F:arylformamidase activity"/>
    <property type="evidence" value="ECO:0007669"/>
    <property type="project" value="InterPro"/>
</dbReference>
<accession>A0AAE3K874</accession>
<dbReference type="Gene3D" id="3.50.30.50">
    <property type="entry name" value="Putative cyclase"/>
    <property type="match status" value="1"/>
</dbReference>
<dbReference type="InterPro" id="IPR037175">
    <property type="entry name" value="KFase_sf"/>
</dbReference>
<organism evidence="1 2">
    <name type="scientific">Natronocalculus amylovorans</name>
    <dbReference type="NCBI Taxonomy" id="2917812"/>
    <lineage>
        <taxon>Archaea</taxon>
        <taxon>Methanobacteriati</taxon>
        <taxon>Methanobacteriota</taxon>
        <taxon>Stenosarchaea group</taxon>
        <taxon>Halobacteria</taxon>
        <taxon>Halobacteriales</taxon>
        <taxon>Haloferacaceae</taxon>
        <taxon>Natronocalculus</taxon>
    </lineage>
</organism>
<name>A0AAE3K874_9EURY</name>
<reference evidence="1" key="1">
    <citation type="journal article" date="2022" name="Syst. Appl. Microbiol.">
        <title>Natronocalculus amylovorans gen. nov., sp. nov., and Natranaeroarchaeum aerophilus sp. nov., dominant culturable amylolytic natronoarchaea from hypersaline soda lakes in southwestern Siberia.</title>
        <authorList>
            <person name="Sorokin D.Y."/>
            <person name="Elcheninov A.G."/>
            <person name="Khizhniak T.V."/>
            <person name="Koenen M."/>
            <person name="Bale N.J."/>
            <person name="Damste J.S.S."/>
            <person name="Kublanov I.V."/>
        </authorList>
    </citation>
    <scope>NUCLEOTIDE SEQUENCE</scope>
    <source>
        <strain evidence="1">AArc-St2</strain>
    </source>
</reference>
<evidence type="ECO:0000313" key="2">
    <source>
        <dbReference type="Proteomes" id="UP001203207"/>
    </source>
</evidence>
<evidence type="ECO:0000313" key="1">
    <source>
        <dbReference type="EMBL" id="MCL9816746.1"/>
    </source>
</evidence>
<proteinExistence type="predicted"/>
<dbReference type="Proteomes" id="UP001203207">
    <property type="component" value="Unassembled WGS sequence"/>
</dbReference>
<protein>
    <submittedName>
        <fullName evidence="1">Cyclase family protein</fullName>
    </submittedName>
</protein>
<dbReference type="InterPro" id="IPR007325">
    <property type="entry name" value="KFase/CYL"/>
</dbReference>
<dbReference type="EMBL" id="JAKRVX010000002">
    <property type="protein sequence ID" value="MCL9816746.1"/>
    <property type="molecule type" value="Genomic_DNA"/>
</dbReference>
<dbReference type="Pfam" id="PF04199">
    <property type="entry name" value="Cyclase"/>
    <property type="match status" value="1"/>
</dbReference>
<dbReference type="AlphaFoldDB" id="A0AAE3K874"/>
<dbReference type="GO" id="GO:0019441">
    <property type="term" value="P:L-tryptophan catabolic process to kynurenine"/>
    <property type="evidence" value="ECO:0007669"/>
    <property type="project" value="InterPro"/>
</dbReference>
<dbReference type="RefSeq" id="WP_250583575.1">
    <property type="nucleotide sequence ID" value="NZ_JAKRVX010000002.1"/>
</dbReference>
<dbReference type="SUPFAM" id="SSF102198">
    <property type="entry name" value="Putative cyclase"/>
    <property type="match status" value="1"/>
</dbReference>
<dbReference type="PANTHER" id="PTHR31118">
    <property type="entry name" value="CYCLASE-LIKE PROTEIN 2"/>
    <property type="match status" value="1"/>
</dbReference>
<reference evidence="1" key="2">
    <citation type="submission" date="2022-02" db="EMBL/GenBank/DDBJ databases">
        <authorList>
            <person name="Elcheninov A.G."/>
            <person name="Sorokin D.Y."/>
            <person name="Kublanov I.V."/>
        </authorList>
    </citation>
    <scope>NUCLEOTIDE SEQUENCE</scope>
    <source>
        <strain evidence="1">AArc-St2</strain>
    </source>
</reference>
<comment type="caution">
    <text evidence="1">The sequence shown here is derived from an EMBL/GenBank/DDBJ whole genome shotgun (WGS) entry which is preliminary data.</text>
</comment>
<gene>
    <name evidence="1" type="ORF">AArcSt2_07290</name>
</gene>
<keyword evidence="2" id="KW-1185">Reference proteome</keyword>